<reference evidence="3" key="1">
    <citation type="journal article" date="2013" name="Genetics">
        <title>The draft genome and transcriptome of Panagrellus redivivus are shaped by the harsh demands of a free-living lifestyle.</title>
        <authorList>
            <person name="Srinivasan J."/>
            <person name="Dillman A.R."/>
            <person name="Macchietto M.G."/>
            <person name="Heikkinen L."/>
            <person name="Lakso M."/>
            <person name="Fracchia K.M."/>
            <person name="Antoshechkin I."/>
            <person name="Mortazavi A."/>
            <person name="Wong G."/>
            <person name="Sternberg P.W."/>
        </authorList>
    </citation>
    <scope>NUCLEOTIDE SEQUENCE [LARGE SCALE GENOMIC DNA]</scope>
    <source>
        <strain evidence="3">MT8872</strain>
    </source>
</reference>
<keyword evidence="1" id="KW-0812">Transmembrane</keyword>
<accession>A0A7E4US02</accession>
<evidence type="ECO:0000313" key="3">
    <source>
        <dbReference type="Proteomes" id="UP000492821"/>
    </source>
</evidence>
<protein>
    <submittedName>
        <fullName evidence="4">ORF-13</fullName>
    </submittedName>
</protein>
<dbReference type="Proteomes" id="UP000492821">
    <property type="component" value="Unassembled WGS sequence"/>
</dbReference>
<name>A0A7E4US02_PANRE</name>
<dbReference type="AlphaFoldDB" id="A0A7E4US02"/>
<keyword evidence="2" id="KW-0732">Signal</keyword>
<feature type="chain" id="PRO_5028928685" evidence="2">
    <location>
        <begin position="19"/>
        <end position="288"/>
    </location>
</feature>
<sequence length="288" mass="33666">MFLAGLLLLLMGTALFTCQDYDNATYEDDGRFDQPIEFGPPPYVATYLPKMDFLNEMYNVSAWYPHATDILECPMKYKQVFICNTLAEDDRDVCVCGFGDNATEVKVLHRCLGPSFVHGVRRNVSQYLRFHVRVPEKSYPIHDYLLANLETALWLLNVEPTNVRVVYIDCVLHHPEEVEVFYEIPRNNTHVVKIHKNWLPKFISTFNARSELELLDFETFHDDIDVYNYLALPRPELPPPPLPWYKRYAPLFLIMFIVAFYGTWTGIAELWQRFCDWNGNANLHPYAP</sequence>
<evidence type="ECO:0000313" key="4">
    <source>
        <dbReference type="WBParaSite" id="Pan_g12140.t1"/>
    </source>
</evidence>
<feature type="transmembrane region" description="Helical" evidence="1">
    <location>
        <begin position="248"/>
        <end position="267"/>
    </location>
</feature>
<evidence type="ECO:0000256" key="2">
    <source>
        <dbReference type="SAM" id="SignalP"/>
    </source>
</evidence>
<organism evidence="3 4">
    <name type="scientific">Panagrellus redivivus</name>
    <name type="common">Microworm</name>
    <dbReference type="NCBI Taxonomy" id="6233"/>
    <lineage>
        <taxon>Eukaryota</taxon>
        <taxon>Metazoa</taxon>
        <taxon>Ecdysozoa</taxon>
        <taxon>Nematoda</taxon>
        <taxon>Chromadorea</taxon>
        <taxon>Rhabditida</taxon>
        <taxon>Tylenchina</taxon>
        <taxon>Panagrolaimomorpha</taxon>
        <taxon>Panagrolaimoidea</taxon>
        <taxon>Panagrolaimidae</taxon>
        <taxon>Panagrellus</taxon>
    </lineage>
</organism>
<keyword evidence="1" id="KW-0472">Membrane</keyword>
<keyword evidence="3" id="KW-1185">Reference proteome</keyword>
<dbReference type="WBParaSite" id="Pan_g12140.t1">
    <property type="protein sequence ID" value="Pan_g12140.t1"/>
    <property type="gene ID" value="Pan_g12140"/>
</dbReference>
<keyword evidence="1" id="KW-1133">Transmembrane helix</keyword>
<evidence type="ECO:0000256" key="1">
    <source>
        <dbReference type="SAM" id="Phobius"/>
    </source>
</evidence>
<proteinExistence type="predicted"/>
<feature type="signal peptide" evidence="2">
    <location>
        <begin position="1"/>
        <end position="18"/>
    </location>
</feature>
<reference evidence="4" key="2">
    <citation type="submission" date="2020-10" db="UniProtKB">
        <authorList>
            <consortium name="WormBaseParasite"/>
        </authorList>
    </citation>
    <scope>IDENTIFICATION</scope>
</reference>